<evidence type="ECO:0000313" key="1">
    <source>
        <dbReference type="EMBL" id="CAG8781373.1"/>
    </source>
</evidence>
<name>A0ACA9R8F6_9GLOM</name>
<feature type="non-terminal residue" evidence="1">
    <location>
        <position position="97"/>
    </location>
</feature>
<dbReference type="EMBL" id="CAJVPT010072098">
    <property type="protein sequence ID" value="CAG8781373.1"/>
    <property type="molecule type" value="Genomic_DNA"/>
</dbReference>
<sequence>QNAQKKQTYKQAAPKKAAPAPKAVPKKAAPVKAAAAPKKAAAGKKPRRRTSSMSTRTALYQGKTSTRPRWVVAIYLRAAFLRVADGGACPSEPSEEL</sequence>
<gene>
    <name evidence="1" type="ORF">ACOLOM_LOCUS14338</name>
</gene>
<keyword evidence="2" id="KW-1185">Reference proteome</keyword>
<evidence type="ECO:0000313" key="2">
    <source>
        <dbReference type="Proteomes" id="UP000789525"/>
    </source>
</evidence>
<proteinExistence type="predicted"/>
<protein>
    <submittedName>
        <fullName evidence="1">10408_t:CDS:1</fullName>
    </submittedName>
</protein>
<accession>A0ACA9R8F6</accession>
<dbReference type="Proteomes" id="UP000789525">
    <property type="component" value="Unassembled WGS sequence"/>
</dbReference>
<reference evidence="1" key="1">
    <citation type="submission" date="2021-06" db="EMBL/GenBank/DDBJ databases">
        <authorList>
            <person name="Kallberg Y."/>
            <person name="Tangrot J."/>
            <person name="Rosling A."/>
        </authorList>
    </citation>
    <scope>NUCLEOTIDE SEQUENCE</scope>
    <source>
        <strain evidence="1">CL356</strain>
    </source>
</reference>
<organism evidence="1 2">
    <name type="scientific">Acaulospora colombiana</name>
    <dbReference type="NCBI Taxonomy" id="27376"/>
    <lineage>
        <taxon>Eukaryota</taxon>
        <taxon>Fungi</taxon>
        <taxon>Fungi incertae sedis</taxon>
        <taxon>Mucoromycota</taxon>
        <taxon>Glomeromycotina</taxon>
        <taxon>Glomeromycetes</taxon>
        <taxon>Diversisporales</taxon>
        <taxon>Acaulosporaceae</taxon>
        <taxon>Acaulospora</taxon>
    </lineage>
</organism>
<comment type="caution">
    <text evidence="1">The sequence shown here is derived from an EMBL/GenBank/DDBJ whole genome shotgun (WGS) entry which is preliminary data.</text>
</comment>
<feature type="non-terminal residue" evidence="1">
    <location>
        <position position="1"/>
    </location>
</feature>